<gene>
    <name evidence="2" type="ORF">ALECFALPRED_008662</name>
</gene>
<dbReference type="Proteomes" id="UP000664203">
    <property type="component" value="Unassembled WGS sequence"/>
</dbReference>
<feature type="compositionally biased region" description="Basic and acidic residues" evidence="1">
    <location>
        <begin position="95"/>
        <end position="107"/>
    </location>
</feature>
<organism evidence="2 3">
    <name type="scientific">Alectoria fallacina</name>
    <dbReference type="NCBI Taxonomy" id="1903189"/>
    <lineage>
        <taxon>Eukaryota</taxon>
        <taxon>Fungi</taxon>
        <taxon>Dikarya</taxon>
        <taxon>Ascomycota</taxon>
        <taxon>Pezizomycotina</taxon>
        <taxon>Lecanoromycetes</taxon>
        <taxon>OSLEUM clade</taxon>
        <taxon>Lecanoromycetidae</taxon>
        <taxon>Lecanorales</taxon>
        <taxon>Lecanorineae</taxon>
        <taxon>Parmeliaceae</taxon>
        <taxon>Alectoria</taxon>
    </lineage>
</organism>
<dbReference type="AlphaFoldDB" id="A0A8H3J457"/>
<evidence type="ECO:0000313" key="3">
    <source>
        <dbReference type="Proteomes" id="UP000664203"/>
    </source>
</evidence>
<accession>A0A8H3J457</accession>
<sequence>MVTQSKSAYASAPVKFIVDGEPLYIHADLVSRQFKLLDGLINGPMGEAHEGVATMKDVDHGTFVRFIEWAHRGYYTAAEFTTAESESPRTSTSQDHMEVVAAPHEESSDIPAPAPEAELDLPQEDVLRGQSRKDKKKGKKATEVSWESNDWGMPNQRSRKDTAQELKGGLKEAFSSRKYVVRQGVFEIPSPRPNENPEEDYTDVFLSHAQLYVFADKYDMQSLKVLALEELHATLAIYTLYPVRTGDIIALLRYVYGNTGPSRGDKEGLRNVLTMYIGYEMDTLMNDEDFRDLMIEDGGDLLGDFMKMVAKRISSNV</sequence>
<feature type="compositionally biased region" description="Polar residues" evidence="1">
    <location>
        <begin position="82"/>
        <end position="94"/>
    </location>
</feature>
<dbReference type="EMBL" id="CAJPDR010000601">
    <property type="protein sequence ID" value="CAF9940416.1"/>
    <property type="molecule type" value="Genomic_DNA"/>
</dbReference>
<protein>
    <recommendedName>
        <fullName evidence="4">BTB domain-containing protein</fullName>
    </recommendedName>
</protein>
<evidence type="ECO:0000313" key="2">
    <source>
        <dbReference type="EMBL" id="CAF9940416.1"/>
    </source>
</evidence>
<dbReference type="Gene3D" id="3.30.710.10">
    <property type="entry name" value="Potassium Channel Kv1.1, Chain A"/>
    <property type="match status" value="1"/>
</dbReference>
<keyword evidence="3" id="KW-1185">Reference proteome</keyword>
<name>A0A8H3J457_9LECA</name>
<dbReference type="PANTHER" id="PTHR47843">
    <property type="entry name" value="BTB DOMAIN-CONTAINING PROTEIN-RELATED"/>
    <property type="match status" value="1"/>
</dbReference>
<dbReference type="InterPro" id="IPR011333">
    <property type="entry name" value="SKP1/BTB/POZ_sf"/>
</dbReference>
<comment type="caution">
    <text evidence="2">The sequence shown here is derived from an EMBL/GenBank/DDBJ whole genome shotgun (WGS) entry which is preliminary data.</text>
</comment>
<feature type="region of interest" description="Disordered" evidence="1">
    <location>
        <begin position="81"/>
        <end position="158"/>
    </location>
</feature>
<reference evidence="2" key="1">
    <citation type="submission" date="2021-03" db="EMBL/GenBank/DDBJ databases">
        <authorList>
            <person name="Tagirdzhanova G."/>
        </authorList>
    </citation>
    <scope>NUCLEOTIDE SEQUENCE</scope>
</reference>
<evidence type="ECO:0008006" key="4">
    <source>
        <dbReference type="Google" id="ProtNLM"/>
    </source>
</evidence>
<dbReference type="OrthoDB" id="9997739at2759"/>
<evidence type="ECO:0000256" key="1">
    <source>
        <dbReference type="SAM" id="MobiDB-lite"/>
    </source>
</evidence>
<proteinExistence type="predicted"/>